<protein>
    <submittedName>
        <fullName evidence="2">Uncharacterized protein</fullName>
    </submittedName>
</protein>
<accession>A0ABP0HCP6</accession>
<evidence type="ECO:0000256" key="1">
    <source>
        <dbReference type="SAM" id="MobiDB-lite"/>
    </source>
</evidence>
<evidence type="ECO:0000313" key="3">
    <source>
        <dbReference type="Proteomes" id="UP001642464"/>
    </source>
</evidence>
<comment type="caution">
    <text evidence="2">The sequence shown here is derived from an EMBL/GenBank/DDBJ whole genome shotgun (WGS) entry which is preliminary data.</text>
</comment>
<feature type="compositionally biased region" description="Basic and acidic residues" evidence="1">
    <location>
        <begin position="18"/>
        <end position="31"/>
    </location>
</feature>
<feature type="compositionally biased region" description="Low complexity" evidence="1">
    <location>
        <begin position="136"/>
        <end position="149"/>
    </location>
</feature>
<feature type="compositionally biased region" description="Acidic residues" evidence="1">
    <location>
        <begin position="175"/>
        <end position="184"/>
    </location>
</feature>
<feature type="compositionally biased region" description="Basic residues" evidence="1">
    <location>
        <begin position="158"/>
        <end position="169"/>
    </location>
</feature>
<dbReference type="EMBL" id="CAXAMM010000448">
    <property type="protein sequence ID" value="CAK8987518.1"/>
    <property type="molecule type" value="Genomic_DNA"/>
</dbReference>
<gene>
    <name evidence="2" type="ORF">SCF082_LOCUS1008</name>
</gene>
<dbReference type="Proteomes" id="UP001642464">
    <property type="component" value="Unassembled WGS sequence"/>
</dbReference>
<evidence type="ECO:0000313" key="2">
    <source>
        <dbReference type="EMBL" id="CAK8987518.1"/>
    </source>
</evidence>
<proteinExistence type="predicted"/>
<name>A0ABP0HCP6_9DINO</name>
<keyword evidence="3" id="KW-1185">Reference proteome</keyword>
<sequence length="350" mass="38809">MQGSADGEDAPVATLQKQRPEAKQKENRRPEVPLAARKPPPAVDDNMSLAALQTLDTKKQSKGAEANGSSPGGRGAAKAKAKGAEANGSSPGGKGAAKAKAKAKGAETNGRSPGGKSAAKAKAKAKSIEDKRSSDSSDSSSSSDSGSSKSEAKEKLPVSKRQRIARLKREKPEGEIEEEPDEEDRINNVVKKRDRTAKQQAVADLLCRWWYALPDWPPADEDFYKPKLEAKRLRQVTIQEWEWVPEEDDRGYRKVYQLSQFRGVFRNSHGDMIDLRPQETCPCFANFMKKDLPELYDLLFKAYEGQLKDLENSKYDEQKLKKEIMATMNRIKNKGYEAKKIAGPKRSRTA</sequence>
<feature type="region of interest" description="Disordered" evidence="1">
    <location>
        <begin position="1"/>
        <end position="185"/>
    </location>
</feature>
<feature type="compositionally biased region" description="Basic and acidic residues" evidence="1">
    <location>
        <begin position="126"/>
        <end position="135"/>
    </location>
</feature>
<organism evidence="2 3">
    <name type="scientific">Durusdinium trenchii</name>
    <dbReference type="NCBI Taxonomy" id="1381693"/>
    <lineage>
        <taxon>Eukaryota</taxon>
        <taxon>Sar</taxon>
        <taxon>Alveolata</taxon>
        <taxon>Dinophyceae</taxon>
        <taxon>Suessiales</taxon>
        <taxon>Symbiodiniaceae</taxon>
        <taxon>Durusdinium</taxon>
    </lineage>
</organism>
<reference evidence="2 3" key="1">
    <citation type="submission" date="2024-02" db="EMBL/GenBank/DDBJ databases">
        <authorList>
            <person name="Chen Y."/>
            <person name="Shah S."/>
            <person name="Dougan E. K."/>
            <person name="Thang M."/>
            <person name="Chan C."/>
        </authorList>
    </citation>
    <scope>NUCLEOTIDE SEQUENCE [LARGE SCALE GENOMIC DNA]</scope>
</reference>